<dbReference type="Proteomes" id="UP000437068">
    <property type="component" value="Unassembled WGS sequence"/>
</dbReference>
<dbReference type="SUPFAM" id="SSF50985">
    <property type="entry name" value="RCC1/BLIP-II"/>
    <property type="match status" value="1"/>
</dbReference>
<feature type="compositionally biased region" description="Basic and acidic residues" evidence="4">
    <location>
        <begin position="325"/>
        <end position="337"/>
    </location>
</feature>
<feature type="region of interest" description="Disordered" evidence="4">
    <location>
        <begin position="992"/>
        <end position="1030"/>
    </location>
</feature>
<feature type="region of interest" description="Disordered" evidence="4">
    <location>
        <begin position="317"/>
        <end position="340"/>
    </location>
</feature>
<feature type="repeat" description="RCC1" evidence="3">
    <location>
        <begin position="415"/>
        <end position="470"/>
    </location>
</feature>
<feature type="repeat" description="RCC1" evidence="3">
    <location>
        <begin position="476"/>
        <end position="539"/>
    </location>
</feature>
<dbReference type="Proteomes" id="UP000441208">
    <property type="component" value="Unassembled WGS sequence"/>
</dbReference>
<feature type="compositionally biased region" description="Polar residues" evidence="4">
    <location>
        <begin position="1124"/>
        <end position="1133"/>
    </location>
</feature>
<dbReference type="EMBL" id="QXFZ01000775">
    <property type="protein sequence ID" value="KAE9105189.1"/>
    <property type="molecule type" value="Genomic_DNA"/>
</dbReference>
<evidence type="ECO:0000256" key="3">
    <source>
        <dbReference type="PROSITE-ProRule" id="PRU00235"/>
    </source>
</evidence>
<feature type="compositionally biased region" description="Basic and acidic residues" evidence="4">
    <location>
        <begin position="359"/>
        <end position="376"/>
    </location>
</feature>
<keyword evidence="15" id="KW-1185">Reference proteome</keyword>
<dbReference type="Proteomes" id="UP000460718">
    <property type="component" value="Unassembled WGS sequence"/>
</dbReference>
<evidence type="ECO:0000313" key="17">
    <source>
        <dbReference type="Proteomes" id="UP000440732"/>
    </source>
</evidence>
<dbReference type="EMBL" id="QXGF01000719">
    <property type="protein sequence ID" value="KAE8936450.1"/>
    <property type="molecule type" value="Genomic_DNA"/>
</dbReference>
<evidence type="ECO:0000313" key="19">
    <source>
        <dbReference type="Proteomes" id="UP000460718"/>
    </source>
</evidence>
<evidence type="ECO:0000313" key="12">
    <source>
        <dbReference type="EMBL" id="KAE9236166.1"/>
    </source>
</evidence>
<dbReference type="EMBL" id="QXGA01000732">
    <property type="protein sequence ID" value="KAE9142098.1"/>
    <property type="molecule type" value="Genomic_DNA"/>
</dbReference>
<reference evidence="14 15" key="1">
    <citation type="submission" date="2018-08" db="EMBL/GenBank/DDBJ databases">
        <title>Genomic investigation of the strawberry pathogen Phytophthora fragariae indicates pathogenicity is determined by transcriptional variation in three key races.</title>
        <authorList>
            <person name="Adams T.M."/>
            <person name="Armitage A.D."/>
            <person name="Sobczyk M.K."/>
            <person name="Bates H.J."/>
            <person name="Dunwell J.M."/>
            <person name="Nellist C.F."/>
            <person name="Harrison R.J."/>
        </authorList>
    </citation>
    <scope>NUCLEOTIDE SEQUENCE [LARGE SCALE GENOMIC DNA]</scope>
    <source>
        <strain evidence="13 16">A4</strain>
        <strain evidence="11 20">BC-23</strain>
        <strain evidence="12 15">NOV-27</strain>
        <strain evidence="10 17">NOV-5</strain>
        <strain evidence="9 18">NOV-71</strain>
        <strain evidence="7 14">NOV-9</strain>
        <strain evidence="8 19">SCRP245</strain>
    </source>
</reference>
<name>A0A6A3EY74_9STRA</name>
<proteinExistence type="predicted"/>
<feature type="domain" description="BTB" evidence="6">
    <location>
        <begin position="1048"/>
        <end position="1122"/>
    </location>
</feature>
<dbReference type="PANTHER" id="PTHR45982">
    <property type="entry name" value="REGULATOR OF CHROMOSOME CONDENSATION"/>
    <property type="match status" value="1"/>
</dbReference>
<dbReference type="PROSITE" id="PS50097">
    <property type="entry name" value="BTB"/>
    <property type="match status" value="2"/>
</dbReference>
<keyword evidence="5" id="KW-0472">Membrane</keyword>
<dbReference type="Gene3D" id="3.30.710.10">
    <property type="entry name" value="Potassium Channel Kv1.1, Chain A"/>
    <property type="match status" value="2"/>
</dbReference>
<dbReference type="Gene3D" id="1.25.40.420">
    <property type="match status" value="1"/>
</dbReference>
<feature type="region of interest" description="Disordered" evidence="4">
    <location>
        <begin position="357"/>
        <end position="379"/>
    </location>
</feature>
<dbReference type="PROSITE" id="PS00626">
    <property type="entry name" value="RCC1_2"/>
    <property type="match status" value="1"/>
</dbReference>
<feature type="compositionally biased region" description="Acidic residues" evidence="4">
    <location>
        <begin position="1003"/>
        <end position="1027"/>
    </location>
</feature>
<dbReference type="InterPro" id="IPR011333">
    <property type="entry name" value="SKP1/BTB/POZ_sf"/>
</dbReference>
<evidence type="ECO:0000313" key="16">
    <source>
        <dbReference type="Proteomes" id="UP000437068"/>
    </source>
</evidence>
<feature type="repeat" description="RCC1" evidence="3">
    <location>
        <begin position="625"/>
        <end position="677"/>
    </location>
</feature>
<keyword evidence="5" id="KW-0812">Transmembrane</keyword>
<dbReference type="PROSITE" id="PS50012">
    <property type="entry name" value="RCC1_3"/>
    <property type="match status" value="5"/>
</dbReference>
<dbReference type="InterPro" id="IPR000408">
    <property type="entry name" value="Reg_chr_condens"/>
</dbReference>
<evidence type="ECO:0000256" key="5">
    <source>
        <dbReference type="SAM" id="Phobius"/>
    </source>
</evidence>
<keyword evidence="1" id="KW-0344">Guanine-nucleotide releasing factor</keyword>
<dbReference type="EMBL" id="QXGC01000655">
    <property type="protein sequence ID" value="KAE9225948.1"/>
    <property type="molecule type" value="Genomic_DNA"/>
</dbReference>
<dbReference type="PANTHER" id="PTHR45982:SF1">
    <property type="entry name" value="REGULATOR OF CHROMOSOME CONDENSATION"/>
    <property type="match status" value="1"/>
</dbReference>
<dbReference type="GO" id="GO:0005737">
    <property type="term" value="C:cytoplasm"/>
    <property type="evidence" value="ECO:0007669"/>
    <property type="project" value="TreeGrafter"/>
</dbReference>
<dbReference type="InterPro" id="IPR058923">
    <property type="entry name" value="RCC1-like_dom"/>
</dbReference>
<dbReference type="Pfam" id="PF25390">
    <property type="entry name" value="WD40_RLD"/>
    <property type="match status" value="1"/>
</dbReference>
<dbReference type="EMBL" id="QXGB01000027">
    <property type="protein sequence ID" value="KAE9236166.1"/>
    <property type="molecule type" value="Genomic_DNA"/>
</dbReference>
<protein>
    <recommendedName>
        <fullName evidence="6">BTB domain-containing protein</fullName>
    </recommendedName>
</protein>
<feature type="repeat" description="RCC1" evidence="3">
    <location>
        <begin position="770"/>
        <end position="841"/>
    </location>
</feature>
<evidence type="ECO:0000313" key="18">
    <source>
        <dbReference type="Proteomes" id="UP000441208"/>
    </source>
</evidence>
<evidence type="ECO:0000313" key="14">
    <source>
        <dbReference type="Proteomes" id="UP000429523"/>
    </source>
</evidence>
<feature type="transmembrane region" description="Helical" evidence="5">
    <location>
        <begin position="1275"/>
        <end position="1292"/>
    </location>
</feature>
<dbReference type="SUPFAM" id="SSF54695">
    <property type="entry name" value="POZ domain"/>
    <property type="match status" value="2"/>
</dbReference>
<feature type="compositionally biased region" description="Polar residues" evidence="4">
    <location>
        <begin position="39"/>
        <end position="49"/>
    </location>
</feature>
<comment type="caution">
    <text evidence="7">The sequence shown here is derived from an EMBL/GenBank/DDBJ whole genome shotgun (WGS) entry which is preliminary data.</text>
</comment>
<evidence type="ECO:0000313" key="8">
    <source>
        <dbReference type="EMBL" id="KAE9030126.1"/>
    </source>
</evidence>
<sequence length="1325" mass="145355">MPATDQQAQVEELKTAEMLEEMIKSTHQLDEILQRLCAANSQSPNPGQSKENETLETTERVSEMDVGDEFEDCIGSATTEGVELTAEEYFQTIRRVFQTSVGGKLEVSASPVNIGRLLGSLGGGGDLAVRFASCTRDTSFVFAPSSSGGSTVGASPPPEFSVSYSYFLSRLRRQITACDHIVPVERADAAAQLAFLLLEEQQRWLLSAISNHFPYQRESVYWTQGNRVCEVVVQEAEQKNQWGLLVQLNVTSQLRARVSKRTDASAAESPSDNRDPGLSSCTHCIVFLPKNQYLRSPDAEFQASIAVELLLYDPEEQSSGVSESSHSRANADRRSEGGSHVMPVATELSGLLTVSQWGTHDESPTMDDKSNSHPEGKQNVGSWFKKIEIETQFPRNRIVQAACSRFHTLFLNDMGLVFASGHTLDGALGLGYEVSGYVAQPTLVDFFFDNLIVVQDIACGGDQLVGAHSAAVSQDGALFSWGVGVALGRGSLRSASTPQRVDLPPVEMTRDGIAITIPSTSTARSVSCGSGFCVALTRDGHAFSWGKWSDGRLGLGRIPIIARTSRRHGGGAVRKQFQSFQLTPRQIPNIYLAETRVSPNRVCEEALFEKVACGDAHCVGLTRAGELVTWGRGNNGQQGRGDASDTLAPTAVFQGNGLKRWRDVAAGENWSMALSNDGQVWTWGACGGAVLGHGLYGSQKNALLAETILQRHQRLFSQRKKSPSASLSCPTLPCMKWMTPQVIPCFATPDIRICRISAGTQHAAAISDSGDLYMWGEGRSSAAVEGSNTNYLTLSSLPKLVNSGQRFEQGGFADQDIADIGTHSVEHVVCGGGQTIAFSSGSFLARSMTKLYREAIVQAKLGELDQATAITGADLVFVVSGQRLLVHKLLLAQRSPVLRELILDEEQQQRNRLDGAEGDVVNRAEPIELLLPRLRIDVARALVEFIYTDNFSLEVTKPSYYLVNDVLRAARLYRLPGLARLCRERLFSSSPSSLFGTSTDPPVLEEIEEDDERSDTNSEEDGDEEDVSSTNRTLNDDMRFALSDVIWADTVLVAEGRQIPVHRCMLVARSEYFRAVLAFRHSAAHLTDGIHAEKAVVNVEDSYAEIVRVLRFIYYDQVALPNNTTRTTDNNVGSDEDEVENHAEEEASDQLLEDLVAADKYGLERMKRLCEHAIYVTVANSLEVLAVAELVHAAHLKQVAMRFVQTHLADVTARREEFQRFQEDFPQLLEELYASLRDASRDEFLLREWHKEVGTSLAAQRQDQELEWGKTSKASFPWVPLSLAVAFGTMYLSMMHSQEHEYSAVPATNLVAIAAIGGAIVMGYL</sequence>
<organism evidence="7 14">
    <name type="scientific">Phytophthora fragariae</name>
    <dbReference type="NCBI Taxonomy" id="53985"/>
    <lineage>
        <taxon>Eukaryota</taxon>
        <taxon>Sar</taxon>
        <taxon>Stramenopiles</taxon>
        <taxon>Oomycota</taxon>
        <taxon>Peronosporomycetes</taxon>
        <taxon>Peronosporales</taxon>
        <taxon>Peronosporaceae</taxon>
        <taxon>Phytophthora</taxon>
    </lineage>
</organism>
<feature type="region of interest" description="Disordered" evidence="4">
    <location>
        <begin position="1124"/>
        <end position="1147"/>
    </location>
</feature>
<dbReference type="PRINTS" id="PR00633">
    <property type="entry name" value="RCCNDNSATION"/>
</dbReference>
<dbReference type="InterPro" id="IPR000210">
    <property type="entry name" value="BTB/POZ_dom"/>
</dbReference>
<dbReference type="EMBL" id="QXGE01000748">
    <property type="protein sequence ID" value="KAE9304532.1"/>
    <property type="molecule type" value="Genomic_DNA"/>
</dbReference>
<evidence type="ECO:0000256" key="4">
    <source>
        <dbReference type="SAM" id="MobiDB-lite"/>
    </source>
</evidence>
<dbReference type="Gene3D" id="2.130.10.30">
    <property type="entry name" value="Regulator of chromosome condensation 1/beta-lactamase-inhibitor protein II"/>
    <property type="match status" value="2"/>
</dbReference>
<dbReference type="EMBL" id="QXFW01000018">
    <property type="protein sequence ID" value="KAE9030126.1"/>
    <property type="molecule type" value="Genomic_DNA"/>
</dbReference>
<accession>A0A6A3EY74</accession>
<dbReference type="InterPro" id="IPR009091">
    <property type="entry name" value="RCC1/BLIP-II"/>
</dbReference>
<feature type="repeat" description="RCC1" evidence="3">
    <location>
        <begin position="540"/>
        <end position="624"/>
    </location>
</feature>
<dbReference type="SMART" id="SM00225">
    <property type="entry name" value="BTB"/>
    <property type="match status" value="2"/>
</dbReference>
<dbReference type="CDD" id="cd18186">
    <property type="entry name" value="BTB_POZ_ZBTB_KLHL-like"/>
    <property type="match status" value="1"/>
</dbReference>
<gene>
    <name evidence="13" type="ORF">PF001_g13029</name>
    <name evidence="11" type="ORF">PF004_g11792</name>
    <name evidence="12" type="ORF">PF005_g1165</name>
    <name evidence="10" type="ORF">PF006_g12770</name>
    <name evidence="9" type="ORF">PF007_g13792</name>
    <name evidence="7" type="ORF">PF009_g13636</name>
    <name evidence="8" type="ORF">PF011_g760</name>
</gene>
<evidence type="ECO:0000313" key="11">
    <source>
        <dbReference type="EMBL" id="KAE9225948.1"/>
    </source>
</evidence>
<evidence type="ECO:0000256" key="2">
    <source>
        <dbReference type="ARBA" id="ARBA00022737"/>
    </source>
</evidence>
<keyword evidence="2" id="KW-0677">Repeat</keyword>
<evidence type="ECO:0000313" key="20">
    <source>
        <dbReference type="Proteomes" id="UP000476176"/>
    </source>
</evidence>
<feature type="domain" description="BTB" evidence="6">
    <location>
        <begin position="873"/>
        <end position="955"/>
    </location>
</feature>
<dbReference type="Proteomes" id="UP000429523">
    <property type="component" value="Unassembled WGS sequence"/>
</dbReference>
<dbReference type="GO" id="GO:0005085">
    <property type="term" value="F:guanyl-nucleotide exchange factor activity"/>
    <property type="evidence" value="ECO:0007669"/>
    <property type="project" value="TreeGrafter"/>
</dbReference>
<keyword evidence="5" id="KW-1133">Transmembrane helix</keyword>
<evidence type="ECO:0000256" key="1">
    <source>
        <dbReference type="ARBA" id="ARBA00022658"/>
    </source>
</evidence>
<feature type="transmembrane region" description="Helical" evidence="5">
    <location>
        <begin position="1304"/>
        <end position="1324"/>
    </location>
</feature>
<evidence type="ECO:0000313" key="9">
    <source>
        <dbReference type="EMBL" id="KAE9105189.1"/>
    </source>
</evidence>
<evidence type="ECO:0000313" key="13">
    <source>
        <dbReference type="EMBL" id="KAE9304532.1"/>
    </source>
</evidence>
<evidence type="ECO:0000313" key="15">
    <source>
        <dbReference type="Proteomes" id="UP000433483"/>
    </source>
</evidence>
<dbReference type="Pfam" id="PF00651">
    <property type="entry name" value="BTB"/>
    <property type="match status" value="2"/>
</dbReference>
<dbReference type="InterPro" id="IPR051553">
    <property type="entry name" value="Ran_GTPase-activating"/>
</dbReference>
<dbReference type="Proteomes" id="UP000433483">
    <property type="component" value="Unassembled WGS sequence"/>
</dbReference>
<dbReference type="Proteomes" id="UP000476176">
    <property type="component" value="Unassembled WGS sequence"/>
</dbReference>
<dbReference type="OrthoDB" id="9997739at2759"/>
<evidence type="ECO:0000313" key="7">
    <source>
        <dbReference type="EMBL" id="KAE8936450.1"/>
    </source>
</evidence>
<feature type="region of interest" description="Disordered" evidence="4">
    <location>
        <begin position="38"/>
        <end position="57"/>
    </location>
</feature>
<evidence type="ECO:0000313" key="10">
    <source>
        <dbReference type="EMBL" id="KAE9142098.1"/>
    </source>
</evidence>
<dbReference type="Proteomes" id="UP000440732">
    <property type="component" value="Unassembled WGS sequence"/>
</dbReference>
<evidence type="ECO:0000259" key="6">
    <source>
        <dbReference type="PROSITE" id="PS50097"/>
    </source>
</evidence>